<dbReference type="Proteomes" id="UP000620046">
    <property type="component" value="Unassembled WGS sequence"/>
</dbReference>
<evidence type="ECO:0000313" key="8">
    <source>
        <dbReference type="Proteomes" id="UP000620046"/>
    </source>
</evidence>
<evidence type="ECO:0000259" key="6">
    <source>
        <dbReference type="Pfam" id="PF25967"/>
    </source>
</evidence>
<accession>A0ABQ1FPT2</accession>
<comment type="caution">
    <text evidence="7">The sequence shown here is derived from an EMBL/GenBank/DDBJ whole genome shotgun (WGS) entry which is preliminary data.</text>
</comment>
<feature type="domain" description="Multidrug resistance protein MdtA-like barrel-sandwich hybrid" evidence="4">
    <location>
        <begin position="76"/>
        <end position="206"/>
    </location>
</feature>
<evidence type="ECO:0000259" key="4">
    <source>
        <dbReference type="Pfam" id="PF25917"/>
    </source>
</evidence>
<organism evidence="7 8">
    <name type="scientific">Dyella nitratireducens</name>
    <dbReference type="NCBI Taxonomy" id="1849580"/>
    <lineage>
        <taxon>Bacteria</taxon>
        <taxon>Pseudomonadati</taxon>
        <taxon>Pseudomonadota</taxon>
        <taxon>Gammaproteobacteria</taxon>
        <taxon>Lysobacterales</taxon>
        <taxon>Rhodanobacteraceae</taxon>
        <taxon>Dyella</taxon>
    </lineage>
</organism>
<dbReference type="InterPro" id="IPR006143">
    <property type="entry name" value="RND_pump_MFP"/>
</dbReference>
<dbReference type="InterPro" id="IPR058625">
    <property type="entry name" value="MdtA-like_BSH"/>
</dbReference>
<comment type="subcellular location">
    <subcellularLocation>
        <location evidence="1">Cell envelope</location>
    </subcellularLocation>
</comment>
<evidence type="ECO:0000256" key="2">
    <source>
        <dbReference type="ARBA" id="ARBA00009477"/>
    </source>
</evidence>
<proteinExistence type="inferred from homology"/>
<dbReference type="PANTHER" id="PTHR30469">
    <property type="entry name" value="MULTIDRUG RESISTANCE PROTEIN MDTA"/>
    <property type="match status" value="1"/>
</dbReference>
<comment type="similarity">
    <text evidence="2">Belongs to the membrane fusion protein (MFP) (TC 8.A.1) family.</text>
</comment>
<gene>
    <name evidence="7" type="ORF">GCM10010981_12780</name>
</gene>
<dbReference type="Pfam" id="PF25917">
    <property type="entry name" value="BSH_RND"/>
    <property type="match status" value="1"/>
</dbReference>
<keyword evidence="3" id="KW-0813">Transport</keyword>
<evidence type="ECO:0000256" key="3">
    <source>
        <dbReference type="ARBA" id="ARBA00022448"/>
    </source>
</evidence>
<dbReference type="InterPro" id="IPR058792">
    <property type="entry name" value="Beta-barrel_RND_2"/>
</dbReference>
<dbReference type="Pfam" id="PF25967">
    <property type="entry name" value="RND-MFP_C"/>
    <property type="match status" value="1"/>
</dbReference>
<dbReference type="Gene3D" id="2.40.30.170">
    <property type="match status" value="1"/>
</dbReference>
<protein>
    <submittedName>
        <fullName evidence="7">RND transporter MFP subunit</fullName>
    </submittedName>
</protein>
<dbReference type="InterPro" id="IPR058627">
    <property type="entry name" value="MdtA-like_C"/>
</dbReference>
<dbReference type="Gene3D" id="2.40.50.100">
    <property type="match status" value="2"/>
</dbReference>
<dbReference type="EMBL" id="BMJA01000001">
    <property type="protein sequence ID" value="GGA25635.1"/>
    <property type="molecule type" value="Genomic_DNA"/>
</dbReference>
<feature type="domain" description="CusB-like beta-barrel" evidence="5">
    <location>
        <begin position="218"/>
        <end position="291"/>
    </location>
</feature>
<feature type="domain" description="Multidrug resistance protein MdtA-like C-terminal permuted SH3" evidence="6">
    <location>
        <begin position="299"/>
        <end position="356"/>
    </location>
</feature>
<evidence type="ECO:0000259" key="5">
    <source>
        <dbReference type="Pfam" id="PF25954"/>
    </source>
</evidence>
<dbReference type="Gene3D" id="2.40.420.20">
    <property type="match status" value="1"/>
</dbReference>
<name>A0ABQ1FPT2_9GAMM</name>
<dbReference type="SUPFAM" id="SSF111369">
    <property type="entry name" value="HlyD-like secretion proteins"/>
    <property type="match status" value="1"/>
</dbReference>
<keyword evidence="8" id="KW-1185">Reference proteome</keyword>
<dbReference type="RefSeq" id="WP_229720661.1">
    <property type="nucleotide sequence ID" value="NZ_BMJA01000001.1"/>
</dbReference>
<evidence type="ECO:0000313" key="7">
    <source>
        <dbReference type="EMBL" id="GGA25635.1"/>
    </source>
</evidence>
<sequence>MSYPPFPTLRGLARHAWLPMAVSISLVLQAGCSRKAPEADAAVPVIAMPVQATDGAVAGRFPGDVHARYEMPLSFRVSGQLLERYVDPGEQVKQGQALAKLDPADENKQLANARAALEAAEHRLVFATQQHDRDDAQFKQNLISQLQWQQTQDNYASALAGRDQAKQQYELAQNQLRYTTLMADHDGVITSRQADVGQVLAAGQQVFGFAWSGEREVYVDVPESRVDRIAIGQAATVSLPALPSHAYTARVREISPAADAQSHTYLVKLTVDHADASLQLGMTADVSLQAAHAAEGMVKIPATALFHQDEHPAVWVVNPSDSKLALRPVTVARYGERDVLLSDGLKAGERIVMQGVHTVSVGEKVTPIAPPHAEDAPQ</sequence>
<dbReference type="PANTHER" id="PTHR30469:SF15">
    <property type="entry name" value="HLYD FAMILY OF SECRETION PROTEINS"/>
    <property type="match status" value="1"/>
</dbReference>
<dbReference type="NCBIfam" id="TIGR01730">
    <property type="entry name" value="RND_mfp"/>
    <property type="match status" value="1"/>
</dbReference>
<reference evidence="8" key="1">
    <citation type="journal article" date="2019" name="Int. J. Syst. Evol. Microbiol.">
        <title>The Global Catalogue of Microorganisms (GCM) 10K type strain sequencing project: providing services to taxonomists for standard genome sequencing and annotation.</title>
        <authorList>
            <consortium name="The Broad Institute Genomics Platform"/>
            <consortium name="The Broad Institute Genome Sequencing Center for Infectious Disease"/>
            <person name="Wu L."/>
            <person name="Ma J."/>
        </authorList>
    </citation>
    <scope>NUCLEOTIDE SEQUENCE [LARGE SCALE GENOMIC DNA]</scope>
    <source>
        <strain evidence="8">CGMCC 1.15439</strain>
    </source>
</reference>
<dbReference type="Pfam" id="PF25954">
    <property type="entry name" value="Beta-barrel_RND_2"/>
    <property type="match status" value="1"/>
</dbReference>
<evidence type="ECO:0000256" key="1">
    <source>
        <dbReference type="ARBA" id="ARBA00004196"/>
    </source>
</evidence>